<accession>A0A1I6L132</accession>
<proteinExistence type="predicted"/>
<reference evidence="1 2" key="1">
    <citation type="submission" date="2016-10" db="EMBL/GenBank/DDBJ databases">
        <authorList>
            <person name="de Groot N.N."/>
        </authorList>
    </citation>
    <scope>NUCLEOTIDE SEQUENCE [LARGE SCALE GENOMIC DNA]</scope>
    <source>
        <strain evidence="1 2">CGMCC 1.10457</strain>
    </source>
</reference>
<sequence>MKRSQYGWVLVLVLFVAVSVVAVIQVAADSPAETGPDSQLQNDLDPSDTVTHALERTDATSRTERIRIDKYSHSGENSISFYRVARYDRTPRRYSMTQPYHGELPADPSLSTYIQGETAWLKQGRGGDWRNPIQAPVSQVHRYRGGNLSNQSVSVVSRNRTHATYNVSGPQAVEMVYIRGVKHVCCRDNPAQMTVDTETGRLERLVIYNELGTEVTIRYSGYGRTDVERPRDIPDDPVRVFIADFRRGPLFRM</sequence>
<name>A0A1I6L132_9EURY</name>
<keyword evidence="2" id="KW-1185">Reference proteome</keyword>
<protein>
    <submittedName>
        <fullName evidence="1">Uncharacterized protein</fullName>
    </submittedName>
</protein>
<evidence type="ECO:0000313" key="2">
    <source>
        <dbReference type="Proteomes" id="UP000199062"/>
    </source>
</evidence>
<gene>
    <name evidence="1" type="ORF">SAMN05216559_1755</name>
</gene>
<dbReference type="AlphaFoldDB" id="A0A1I6L132"/>
<organism evidence="1 2">
    <name type="scientific">Halomicrobium zhouii</name>
    <dbReference type="NCBI Taxonomy" id="767519"/>
    <lineage>
        <taxon>Archaea</taxon>
        <taxon>Methanobacteriati</taxon>
        <taxon>Methanobacteriota</taxon>
        <taxon>Stenosarchaea group</taxon>
        <taxon>Halobacteria</taxon>
        <taxon>Halobacteriales</taxon>
        <taxon>Haloarculaceae</taxon>
        <taxon>Halomicrobium</taxon>
    </lineage>
</organism>
<dbReference type="Proteomes" id="UP000199062">
    <property type="component" value="Unassembled WGS sequence"/>
</dbReference>
<dbReference type="EMBL" id="FOZK01000002">
    <property type="protein sequence ID" value="SFR96998.1"/>
    <property type="molecule type" value="Genomic_DNA"/>
</dbReference>
<evidence type="ECO:0000313" key="1">
    <source>
        <dbReference type="EMBL" id="SFR96998.1"/>
    </source>
</evidence>